<dbReference type="STRING" id="22663.A0A2I0LDP2"/>
<keyword evidence="1" id="KW-0479">Metal-binding</keyword>
<feature type="compositionally biased region" description="Low complexity" evidence="3">
    <location>
        <begin position="136"/>
        <end position="164"/>
    </location>
</feature>
<keyword evidence="2" id="KW-0378">Hydrolase</keyword>
<dbReference type="SUPFAM" id="SSF56672">
    <property type="entry name" value="DNA/RNA polymerases"/>
    <property type="match status" value="1"/>
</dbReference>
<evidence type="ECO:0000256" key="3">
    <source>
        <dbReference type="SAM" id="MobiDB-lite"/>
    </source>
</evidence>
<protein>
    <submittedName>
        <fullName evidence="6">Uncharacterized protein</fullName>
    </submittedName>
</protein>
<organism evidence="6 7">
    <name type="scientific">Punica granatum</name>
    <name type="common">Pomegranate</name>
    <dbReference type="NCBI Taxonomy" id="22663"/>
    <lineage>
        <taxon>Eukaryota</taxon>
        <taxon>Viridiplantae</taxon>
        <taxon>Streptophyta</taxon>
        <taxon>Embryophyta</taxon>
        <taxon>Tracheophyta</taxon>
        <taxon>Spermatophyta</taxon>
        <taxon>Magnoliopsida</taxon>
        <taxon>eudicotyledons</taxon>
        <taxon>Gunneridae</taxon>
        <taxon>Pentapetalae</taxon>
        <taxon>rosids</taxon>
        <taxon>malvids</taxon>
        <taxon>Myrtales</taxon>
        <taxon>Lythraceae</taxon>
        <taxon>Punica</taxon>
    </lineage>
</organism>
<evidence type="ECO:0000256" key="2">
    <source>
        <dbReference type="ARBA" id="ARBA00022801"/>
    </source>
</evidence>
<evidence type="ECO:0000313" key="7">
    <source>
        <dbReference type="Proteomes" id="UP000233551"/>
    </source>
</evidence>
<gene>
    <name evidence="6" type="ORF">CRG98_000864</name>
</gene>
<sequence>MGLTLLAHAHLPSKFWDYAFDTAVYLINRLPTRSLGFSSPFEKLHGKLPDYHFLRVFGCLCFPYLRPYTKHKLEFRSRPCVFLGYPPSQLGYRCFDPKSNRIFVVRTVVFDEQSFPFRPTGSLVAVQQVSNFSESSCPSSPGLPISVQSSDSSGSSPSIPMPSSTFVTDSLSPPEPASPLAVLAENVSPIAMSTDQPVPTAQAVPPVQPVYAPQLVPASQSVPAAPAPPTSRPHHMVTRSRDGSLPPRRFDLSKHPVAFSVSIGLQEPTSFAKAKRDPRWVEAMQDEFQALLSNRTWDLVPPPSNQHIISCKWVYRVKQKANGSIDRFKARLVAKGFNQQEGIDYEETFSPVIKSVTIRTVLSIAISLQWPIRQLDVKNAFLHGHLDKEVYMQQPPSFVDSTRAHFVCRLNRSLYGFKQAPRAWFLRLSEFLLRLGFKGSRADSSLFILRTTSYCAFLLVYVDDIILTGTPNAPFSSILSSLN</sequence>
<dbReference type="InterPro" id="IPR012337">
    <property type="entry name" value="RNaseH-like_sf"/>
</dbReference>
<reference evidence="6 7" key="1">
    <citation type="submission" date="2017-11" db="EMBL/GenBank/DDBJ databases">
        <title>De-novo sequencing of pomegranate (Punica granatum L.) genome.</title>
        <authorList>
            <person name="Akparov Z."/>
            <person name="Amiraslanov A."/>
            <person name="Hajiyeva S."/>
            <person name="Abbasov M."/>
            <person name="Kaur K."/>
            <person name="Hamwieh A."/>
            <person name="Solovyev V."/>
            <person name="Salamov A."/>
            <person name="Braich B."/>
            <person name="Kosarev P."/>
            <person name="Mahmoud A."/>
            <person name="Hajiyev E."/>
            <person name="Babayeva S."/>
            <person name="Izzatullayeva V."/>
            <person name="Mammadov A."/>
            <person name="Mammadov A."/>
            <person name="Sharifova S."/>
            <person name="Ojaghi J."/>
            <person name="Eynullazada K."/>
            <person name="Bayramov B."/>
            <person name="Abdulazimova A."/>
            <person name="Shahmuradov I."/>
        </authorList>
    </citation>
    <scope>NUCLEOTIDE SEQUENCE [LARGE SCALE GENOMIC DNA]</scope>
    <source>
        <strain evidence="7">cv. AG2017</strain>
        <tissue evidence="6">Leaf</tissue>
    </source>
</reference>
<feature type="region of interest" description="Disordered" evidence="3">
    <location>
        <begin position="136"/>
        <end position="178"/>
    </location>
</feature>
<accession>A0A2I0LDP2</accession>
<dbReference type="AlphaFoldDB" id="A0A2I0LDP2"/>
<dbReference type="InterPro" id="IPR057670">
    <property type="entry name" value="SH3_retrovirus"/>
</dbReference>
<evidence type="ECO:0000259" key="4">
    <source>
        <dbReference type="Pfam" id="PF07727"/>
    </source>
</evidence>
<dbReference type="Pfam" id="PF07727">
    <property type="entry name" value="RVT_2"/>
    <property type="match status" value="1"/>
</dbReference>
<name>A0A2I0LDP2_PUNGR</name>
<dbReference type="PANTHER" id="PTHR42648">
    <property type="entry name" value="TRANSPOSASE, PUTATIVE-RELATED"/>
    <property type="match status" value="1"/>
</dbReference>
<dbReference type="InterPro" id="IPR013103">
    <property type="entry name" value="RVT_2"/>
</dbReference>
<dbReference type="PANTHER" id="PTHR42648:SF26">
    <property type="entry name" value="INTEGRASE CATALYTIC DOMAIN-CONTAINING PROTEIN"/>
    <property type="match status" value="1"/>
</dbReference>
<dbReference type="SUPFAM" id="SSF53098">
    <property type="entry name" value="Ribonuclease H-like"/>
    <property type="match status" value="1"/>
</dbReference>
<dbReference type="InterPro" id="IPR043502">
    <property type="entry name" value="DNA/RNA_pol_sf"/>
</dbReference>
<dbReference type="GO" id="GO:0046872">
    <property type="term" value="F:metal ion binding"/>
    <property type="evidence" value="ECO:0007669"/>
    <property type="project" value="UniProtKB-KW"/>
</dbReference>
<dbReference type="Pfam" id="PF25597">
    <property type="entry name" value="SH3_retrovirus"/>
    <property type="match status" value="1"/>
</dbReference>
<comment type="caution">
    <text evidence="6">The sequence shown here is derived from an EMBL/GenBank/DDBJ whole genome shotgun (WGS) entry which is preliminary data.</text>
</comment>
<evidence type="ECO:0000256" key="1">
    <source>
        <dbReference type="ARBA" id="ARBA00022723"/>
    </source>
</evidence>
<proteinExistence type="predicted"/>
<feature type="domain" description="Retroviral polymerase SH3-like" evidence="5">
    <location>
        <begin position="59"/>
        <end position="120"/>
    </location>
</feature>
<dbReference type="Proteomes" id="UP000233551">
    <property type="component" value="Unassembled WGS sequence"/>
</dbReference>
<keyword evidence="7" id="KW-1185">Reference proteome</keyword>
<evidence type="ECO:0000313" key="6">
    <source>
        <dbReference type="EMBL" id="PKI78797.1"/>
    </source>
</evidence>
<evidence type="ECO:0000259" key="5">
    <source>
        <dbReference type="Pfam" id="PF25597"/>
    </source>
</evidence>
<dbReference type="GO" id="GO:0016787">
    <property type="term" value="F:hydrolase activity"/>
    <property type="evidence" value="ECO:0007669"/>
    <property type="project" value="UniProtKB-KW"/>
</dbReference>
<feature type="domain" description="Reverse transcriptase Ty1/copia-type" evidence="4">
    <location>
        <begin position="294"/>
        <end position="470"/>
    </location>
</feature>
<feature type="region of interest" description="Disordered" evidence="3">
    <location>
        <begin position="220"/>
        <end position="247"/>
    </location>
</feature>
<dbReference type="EMBL" id="PGOL01000036">
    <property type="protein sequence ID" value="PKI78797.1"/>
    <property type="molecule type" value="Genomic_DNA"/>
</dbReference>
<dbReference type="InterPro" id="IPR039537">
    <property type="entry name" value="Retrotran_Ty1/copia-like"/>
</dbReference>